<comment type="caution">
    <text evidence="2">The sequence shown here is derived from an EMBL/GenBank/DDBJ whole genome shotgun (WGS) entry which is preliminary data.</text>
</comment>
<protein>
    <submittedName>
        <fullName evidence="2">Uncharacterized protein</fullName>
    </submittedName>
</protein>
<evidence type="ECO:0000256" key="1">
    <source>
        <dbReference type="SAM" id="SignalP"/>
    </source>
</evidence>
<feature type="chain" id="PRO_5042111203" evidence="1">
    <location>
        <begin position="22"/>
        <end position="165"/>
    </location>
</feature>
<proteinExistence type="predicted"/>
<evidence type="ECO:0000313" key="3">
    <source>
        <dbReference type="Proteomes" id="UP001215598"/>
    </source>
</evidence>
<organism evidence="2 3">
    <name type="scientific">Mycena metata</name>
    <dbReference type="NCBI Taxonomy" id="1033252"/>
    <lineage>
        <taxon>Eukaryota</taxon>
        <taxon>Fungi</taxon>
        <taxon>Dikarya</taxon>
        <taxon>Basidiomycota</taxon>
        <taxon>Agaricomycotina</taxon>
        <taxon>Agaricomycetes</taxon>
        <taxon>Agaricomycetidae</taxon>
        <taxon>Agaricales</taxon>
        <taxon>Marasmiineae</taxon>
        <taxon>Mycenaceae</taxon>
        <taxon>Mycena</taxon>
    </lineage>
</organism>
<dbReference type="EMBL" id="JARKIB010000075">
    <property type="protein sequence ID" value="KAJ7747859.1"/>
    <property type="molecule type" value="Genomic_DNA"/>
</dbReference>
<keyword evidence="1" id="KW-0732">Signal</keyword>
<accession>A0AAD7IRN0</accession>
<evidence type="ECO:0000313" key="2">
    <source>
        <dbReference type="EMBL" id="KAJ7747859.1"/>
    </source>
</evidence>
<dbReference type="Proteomes" id="UP001215598">
    <property type="component" value="Unassembled WGS sequence"/>
</dbReference>
<reference evidence="2" key="1">
    <citation type="submission" date="2023-03" db="EMBL/GenBank/DDBJ databases">
        <title>Massive genome expansion in bonnet fungi (Mycena s.s.) driven by repeated elements and novel gene families across ecological guilds.</title>
        <authorList>
            <consortium name="Lawrence Berkeley National Laboratory"/>
            <person name="Harder C.B."/>
            <person name="Miyauchi S."/>
            <person name="Viragh M."/>
            <person name="Kuo A."/>
            <person name="Thoen E."/>
            <person name="Andreopoulos B."/>
            <person name="Lu D."/>
            <person name="Skrede I."/>
            <person name="Drula E."/>
            <person name="Henrissat B."/>
            <person name="Morin E."/>
            <person name="Kohler A."/>
            <person name="Barry K."/>
            <person name="LaButti K."/>
            <person name="Morin E."/>
            <person name="Salamov A."/>
            <person name="Lipzen A."/>
            <person name="Mereny Z."/>
            <person name="Hegedus B."/>
            <person name="Baldrian P."/>
            <person name="Stursova M."/>
            <person name="Weitz H."/>
            <person name="Taylor A."/>
            <person name="Grigoriev I.V."/>
            <person name="Nagy L.G."/>
            <person name="Martin F."/>
            <person name="Kauserud H."/>
        </authorList>
    </citation>
    <scope>NUCLEOTIDE SEQUENCE</scope>
    <source>
        <strain evidence="2">CBHHK182m</strain>
    </source>
</reference>
<sequence>MLMIQLSRALILFAVASVGLALSVKSVGSTLANDLANIIVDVGILNTEIAAFPPPNNSQALGAALSIPGSLSPAATTAILAQVDALLAVPNKALVAIVAKKASFAALPIGGVVGLIRTDLSALSVASSNFCDAVVSKCSADRARDCAGRKTQFITAFQAAVVGFS</sequence>
<name>A0AAD7IRN0_9AGAR</name>
<gene>
    <name evidence="2" type="ORF">B0H16DRAFT_1888710</name>
</gene>
<feature type="signal peptide" evidence="1">
    <location>
        <begin position="1"/>
        <end position="21"/>
    </location>
</feature>
<dbReference type="Gene3D" id="1.20.1280.140">
    <property type="match status" value="1"/>
</dbReference>
<keyword evidence="3" id="KW-1185">Reference proteome</keyword>
<dbReference type="AlphaFoldDB" id="A0AAD7IRN0"/>